<keyword evidence="2" id="KW-0732">Signal</keyword>
<feature type="signal peptide" evidence="2">
    <location>
        <begin position="1"/>
        <end position="23"/>
    </location>
</feature>
<dbReference type="AlphaFoldDB" id="A0A1G7PJ46"/>
<dbReference type="EMBL" id="FNBL01000008">
    <property type="protein sequence ID" value="SDF86263.1"/>
    <property type="molecule type" value="Genomic_DNA"/>
</dbReference>
<evidence type="ECO:0000259" key="3">
    <source>
        <dbReference type="Pfam" id="PF13649"/>
    </source>
</evidence>
<dbReference type="Gene3D" id="3.40.50.150">
    <property type="entry name" value="Vaccinia Virus protein VP39"/>
    <property type="match status" value="1"/>
</dbReference>
<dbReference type="Proteomes" id="UP000182284">
    <property type="component" value="Unassembled WGS sequence"/>
</dbReference>
<keyword evidence="1 4" id="KW-0808">Transferase</keyword>
<evidence type="ECO:0000256" key="1">
    <source>
        <dbReference type="ARBA" id="ARBA00022679"/>
    </source>
</evidence>
<reference evidence="4 5" key="1">
    <citation type="submission" date="2016-10" db="EMBL/GenBank/DDBJ databases">
        <authorList>
            <person name="de Groot N.N."/>
        </authorList>
    </citation>
    <scope>NUCLEOTIDE SEQUENCE [LARGE SCALE GENOMIC DNA]</scope>
    <source>
        <strain evidence="4 5">DSM 27375</strain>
    </source>
</reference>
<protein>
    <submittedName>
        <fullName evidence="4">Methyltransferase domain-containing protein</fullName>
    </submittedName>
</protein>
<name>A0A1G7PJ46_9RHOB</name>
<dbReference type="InterPro" id="IPR029063">
    <property type="entry name" value="SAM-dependent_MTases_sf"/>
</dbReference>
<sequence length="230" mass="25965">MSRKTPLVIAACTVRLALPRLHAYLLITMTPENILPTYERQAKGFDRNRSKALFERVWLDRLLAHAPQSTGKRRVLDLGCGAGRPIAQYLVDRRVEVTGVDGAAAMVALFQENLPNVRVFHEDMRGLDLQETFDAVIAWDSFFHLSKDDQRAMFKTFAHHLAPRGVLLFTSGPEDSEVIGNVEGEDIYHASLGPDEYRALMTEQGIEVLRYVPEDPECDFHTVWMARLAG</sequence>
<dbReference type="SUPFAM" id="SSF53335">
    <property type="entry name" value="S-adenosyl-L-methionine-dependent methyltransferases"/>
    <property type="match status" value="1"/>
</dbReference>
<accession>A0A1G7PJ46</accession>
<dbReference type="CDD" id="cd02440">
    <property type="entry name" value="AdoMet_MTases"/>
    <property type="match status" value="1"/>
</dbReference>
<keyword evidence="4" id="KW-0489">Methyltransferase</keyword>
<evidence type="ECO:0000313" key="5">
    <source>
        <dbReference type="Proteomes" id="UP000182284"/>
    </source>
</evidence>
<proteinExistence type="predicted"/>
<evidence type="ECO:0000313" key="4">
    <source>
        <dbReference type="EMBL" id="SDF86263.1"/>
    </source>
</evidence>
<dbReference type="PANTHER" id="PTHR43861">
    <property type="entry name" value="TRANS-ACONITATE 2-METHYLTRANSFERASE-RELATED"/>
    <property type="match status" value="1"/>
</dbReference>
<dbReference type="GO" id="GO:0032259">
    <property type="term" value="P:methylation"/>
    <property type="evidence" value="ECO:0007669"/>
    <property type="project" value="UniProtKB-KW"/>
</dbReference>
<evidence type="ECO:0000256" key="2">
    <source>
        <dbReference type="SAM" id="SignalP"/>
    </source>
</evidence>
<dbReference type="InterPro" id="IPR041698">
    <property type="entry name" value="Methyltransf_25"/>
</dbReference>
<dbReference type="Pfam" id="PF13649">
    <property type="entry name" value="Methyltransf_25"/>
    <property type="match status" value="1"/>
</dbReference>
<dbReference type="GO" id="GO:0008168">
    <property type="term" value="F:methyltransferase activity"/>
    <property type="evidence" value="ECO:0007669"/>
    <property type="project" value="UniProtKB-KW"/>
</dbReference>
<feature type="chain" id="PRO_5010219716" evidence="2">
    <location>
        <begin position="24"/>
        <end position="230"/>
    </location>
</feature>
<organism evidence="4 5">
    <name type="scientific">Celeribacter baekdonensis</name>
    <dbReference type="NCBI Taxonomy" id="875171"/>
    <lineage>
        <taxon>Bacteria</taxon>
        <taxon>Pseudomonadati</taxon>
        <taxon>Pseudomonadota</taxon>
        <taxon>Alphaproteobacteria</taxon>
        <taxon>Rhodobacterales</taxon>
        <taxon>Roseobacteraceae</taxon>
        <taxon>Celeribacter</taxon>
    </lineage>
</organism>
<gene>
    <name evidence="4" type="ORF">SAMN04488117_10850</name>
</gene>
<feature type="domain" description="Methyltransferase" evidence="3">
    <location>
        <begin position="75"/>
        <end position="165"/>
    </location>
</feature>